<dbReference type="GO" id="GO:0006629">
    <property type="term" value="P:lipid metabolic process"/>
    <property type="evidence" value="ECO:0007669"/>
    <property type="project" value="InterPro"/>
</dbReference>
<keyword evidence="4" id="KW-0378">Hydrolase</keyword>
<feature type="transmembrane region" description="Helical" evidence="1">
    <location>
        <begin position="25"/>
        <end position="47"/>
    </location>
</feature>
<evidence type="ECO:0000313" key="3">
    <source>
        <dbReference type="EMBL" id="CUQ76711.1"/>
    </source>
</evidence>
<dbReference type="Gene3D" id="3.20.20.190">
    <property type="entry name" value="Phosphatidylinositol (PI) phosphodiesterase"/>
    <property type="match status" value="1"/>
</dbReference>
<dbReference type="InterPro" id="IPR017946">
    <property type="entry name" value="PLC-like_Pdiesterase_TIM-brl"/>
</dbReference>
<dbReference type="PANTHER" id="PTHR46211:SF8">
    <property type="entry name" value="PHOSPHODIESTERASE"/>
    <property type="match status" value="1"/>
</dbReference>
<dbReference type="PANTHER" id="PTHR46211">
    <property type="entry name" value="GLYCEROPHOSPHORYL DIESTER PHOSPHODIESTERASE"/>
    <property type="match status" value="1"/>
</dbReference>
<feature type="transmembrane region" description="Helical" evidence="1">
    <location>
        <begin position="170"/>
        <end position="190"/>
    </location>
</feature>
<dbReference type="Pfam" id="PF10110">
    <property type="entry name" value="GPDPase_memb"/>
    <property type="match status" value="1"/>
</dbReference>
<dbReference type="Proteomes" id="UP000095621">
    <property type="component" value="Unassembled WGS sequence"/>
</dbReference>
<reference evidence="5 6" key="1">
    <citation type="submission" date="2015-09" db="EMBL/GenBank/DDBJ databases">
        <authorList>
            <consortium name="Pathogen Informatics"/>
        </authorList>
    </citation>
    <scope>NUCLEOTIDE SEQUENCE [LARGE SCALE GENOMIC DNA]</scope>
    <source>
        <strain evidence="3 5">2789STDY5834875</strain>
        <strain evidence="4 6">2789STDY5834878</strain>
    </source>
</reference>
<dbReference type="PROSITE" id="PS51704">
    <property type="entry name" value="GP_PDE"/>
    <property type="match status" value="1"/>
</dbReference>
<dbReference type="RefSeq" id="WP_022097661.1">
    <property type="nucleotide sequence ID" value="NZ_CABIXW010000001.1"/>
</dbReference>
<evidence type="ECO:0000259" key="2">
    <source>
        <dbReference type="PROSITE" id="PS51704"/>
    </source>
</evidence>
<evidence type="ECO:0000313" key="4">
    <source>
        <dbReference type="EMBL" id="CUQ80564.1"/>
    </source>
</evidence>
<keyword evidence="1" id="KW-1133">Transmembrane helix</keyword>
<evidence type="ECO:0000313" key="5">
    <source>
        <dbReference type="Proteomes" id="UP000095621"/>
    </source>
</evidence>
<dbReference type="EC" id="3.1.4.46" evidence="4"/>
<dbReference type="AlphaFoldDB" id="A0A174YZK5"/>
<organism evidence="4 6">
    <name type="scientific">Lachnospira eligens</name>
    <dbReference type="NCBI Taxonomy" id="39485"/>
    <lineage>
        <taxon>Bacteria</taxon>
        <taxon>Bacillati</taxon>
        <taxon>Bacillota</taxon>
        <taxon>Clostridia</taxon>
        <taxon>Lachnospirales</taxon>
        <taxon>Lachnospiraceae</taxon>
        <taxon>Lachnospira</taxon>
    </lineage>
</organism>
<gene>
    <name evidence="4" type="primary">ugpQ_1</name>
    <name evidence="3" type="synonym">ugpQ</name>
    <name evidence="3" type="ORF">ERS852490_01210</name>
    <name evidence="4" type="ORF">ERS852492_00553</name>
</gene>
<sequence length="603" mass="68623">MIFKKLRNNFSLLIDSSRHVWTFELAYKLVAFAVIFPIVLFTINFLMKIAGVNYLTNEYIQRAMTHPVVIFAIFLAMGIFVFYCTYEMTYLSVCFETKRTSCNASVVDIFYNSYKVFKNVFKPRHVGLSIFYFISILASNVTVWFNVLYSETNTNLIKMYIIRNHWYIKAEVIFMFVIIYAIVIPGIYAMNICMMEGLGFREAYKKSAHMVKKHPMGTISALVVYNLVMLAIIGITYVLISVFLVAGVKILNMAYLGNAIFLSALRTERLIIKCILVCVAIPLSFSAISHMYYKYTDVDDITFEFTDIQEGPAKRRKIIYSIVLTAAVVADAFYLIMTFNNNPFENVAIFHETKVMAHRGASTETPENTMAAFQKAIDDMADYIELDVQLTSDGEVIVMHDSNAYRTTGVDENIVNMTYKEVRRLDAGSWYSDEYKGEKVPGLREVLELAQGKIKLNIELKPADNGEELARKTVALIEKYNMENDCVITSFSSSALSAAKSCDENIRVGYILSAAYGDYYDMKNIDFFSVNAAFLSKRTIDAIHNSGKQVYAWTVNNKDSIKNLTNKGVDGVITDNPVLARETIYSRDTSETIVNMIRYVFNQ</sequence>
<feature type="transmembrane region" description="Helical" evidence="1">
    <location>
        <begin position="318"/>
        <end position="336"/>
    </location>
</feature>
<protein>
    <submittedName>
        <fullName evidence="4">Glycerophosphoryl diester phosphodiesterase</fullName>
        <ecNumber evidence="4">3.1.4.46</ecNumber>
    </submittedName>
</protein>
<accession>A0A174YZK5</accession>
<feature type="domain" description="GP-PDE" evidence="2">
    <location>
        <begin position="353"/>
        <end position="584"/>
    </location>
</feature>
<dbReference type="Pfam" id="PF03009">
    <property type="entry name" value="GDPD"/>
    <property type="match status" value="1"/>
</dbReference>
<dbReference type="GO" id="GO:0008889">
    <property type="term" value="F:glycerophosphodiester phosphodiesterase activity"/>
    <property type="evidence" value="ECO:0007669"/>
    <property type="project" value="UniProtKB-EC"/>
</dbReference>
<keyword evidence="1" id="KW-0812">Transmembrane</keyword>
<name>A0A174YZK5_9FIRM</name>
<dbReference type="InterPro" id="IPR030395">
    <property type="entry name" value="GP_PDE_dom"/>
</dbReference>
<proteinExistence type="predicted"/>
<dbReference type="InterPro" id="IPR018476">
    <property type="entry name" value="GlyceroP-diester-Pdiesterase_M"/>
</dbReference>
<feature type="transmembrane region" description="Helical" evidence="1">
    <location>
        <begin position="130"/>
        <end position="149"/>
    </location>
</feature>
<dbReference type="EMBL" id="CZBV01000001">
    <property type="protein sequence ID" value="CUQ80564.1"/>
    <property type="molecule type" value="Genomic_DNA"/>
</dbReference>
<evidence type="ECO:0000256" key="1">
    <source>
        <dbReference type="SAM" id="Phobius"/>
    </source>
</evidence>
<dbReference type="SUPFAM" id="SSF51695">
    <property type="entry name" value="PLC-like phosphodiesterases"/>
    <property type="match status" value="1"/>
</dbReference>
<dbReference type="OrthoDB" id="384721at2"/>
<dbReference type="Proteomes" id="UP000095780">
    <property type="component" value="Unassembled WGS sequence"/>
</dbReference>
<feature type="transmembrane region" description="Helical" evidence="1">
    <location>
        <begin position="223"/>
        <end position="250"/>
    </location>
</feature>
<feature type="transmembrane region" description="Helical" evidence="1">
    <location>
        <begin position="68"/>
        <end position="86"/>
    </location>
</feature>
<dbReference type="EMBL" id="CZBU01000002">
    <property type="protein sequence ID" value="CUQ76711.1"/>
    <property type="molecule type" value="Genomic_DNA"/>
</dbReference>
<keyword evidence="1" id="KW-0472">Membrane</keyword>
<evidence type="ECO:0000313" key="6">
    <source>
        <dbReference type="Proteomes" id="UP000095780"/>
    </source>
</evidence>